<dbReference type="Proteomes" id="UP000475265">
    <property type="component" value="Unassembled WGS sequence"/>
</dbReference>
<organism evidence="9 10">
    <name type="scientific">Pseudomonas frederiksbergensis</name>
    <dbReference type="NCBI Taxonomy" id="104087"/>
    <lineage>
        <taxon>Bacteria</taxon>
        <taxon>Pseudomonadati</taxon>
        <taxon>Pseudomonadota</taxon>
        <taxon>Gammaproteobacteria</taxon>
        <taxon>Pseudomonadales</taxon>
        <taxon>Pseudomonadaceae</taxon>
        <taxon>Pseudomonas</taxon>
    </lineage>
</organism>
<dbReference type="PANTHER" id="PTHR12137">
    <property type="entry name" value="CARBOHYDRATE SULFOTRANSFERASE"/>
    <property type="match status" value="1"/>
</dbReference>
<dbReference type="InterPro" id="IPR018011">
    <property type="entry name" value="Carb_sulfotrans_8-10"/>
</dbReference>
<evidence type="ECO:0000256" key="5">
    <source>
        <dbReference type="ARBA" id="ARBA00023034"/>
    </source>
</evidence>
<gene>
    <name evidence="9" type="ORF">FX983_05481</name>
</gene>
<comment type="caution">
    <text evidence="9">The sequence shown here is derived from an EMBL/GenBank/DDBJ whole genome shotgun (WGS) entry which is preliminary data.</text>
</comment>
<accession>A0A6L5BSH0</accession>
<keyword evidence="5" id="KW-0333">Golgi apparatus</keyword>
<evidence type="ECO:0000256" key="6">
    <source>
        <dbReference type="ARBA" id="ARBA00023136"/>
    </source>
</evidence>
<keyword evidence="2" id="KW-0808">Transferase</keyword>
<keyword evidence="7" id="KW-0325">Glycoprotein</keyword>
<dbReference type="AlphaFoldDB" id="A0A6L5BSH0"/>
<reference evidence="9 10" key="1">
    <citation type="submission" date="2019-12" db="EMBL/GenBank/DDBJ databases">
        <title>Endophytic bacteria associated with Panax ginseng seedlings.</title>
        <authorList>
            <person name="Park J.M."/>
            <person name="Shin R."/>
            <person name="Jo S.H."/>
        </authorList>
    </citation>
    <scope>NUCLEOTIDE SEQUENCE [LARGE SCALE GENOMIC DNA]</scope>
    <source>
        <strain evidence="9 10">PgKB32</strain>
    </source>
</reference>
<feature type="coiled-coil region" evidence="8">
    <location>
        <begin position="521"/>
        <end position="583"/>
    </location>
</feature>
<evidence type="ECO:0000256" key="1">
    <source>
        <dbReference type="ARBA" id="ARBA00004323"/>
    </source>
</evidence>
<dbReference type="GO" id="GO:0016020">
    <property type="term" value="C:membrane"/>
    <property type="evidence" value="ECO:0007669"/>
    <property type="project" value="InterPro"/>
</dbReference>
<comment type="subcellular location">
    <subcellularLocation>
        <location evidence="1">Golgi apparatus membrane</location>
        <topology evidence="1">Single-pass type II membrane protein</topology>
    </subcellularLocation>
</comment>
<evidence type="ECO:0000313" key="10">
    <source>
        <dbReference type="Proteomes" id="UP000475265"/>
    </source>
</evidence>
<dbReference type="GO" id="GO:0016051">
    <property type="term" value="P:carbohydrate biosynthetic process"/>
    <property type="evidence" value="ECO:0007669"/>
    <property type="project" value="InterPro"/>
</dbReference>
<evidence type="ECO:0000256" key="8">
    <source>
        <dbReference type="SAM" id="Coils"/>
    </source>
</evidence>
<proteinExistence type="predicted"/>
<evidence type="ECO:0000256" key="3">
    <source>
        <dbReference type="ARBA" id="ARBA00022692"/>
    </source>
</evidence>
<evidence type="ECO:0000256" key="4">
    <source>
        <dbReference type="ARBA" id="ARBA00022989"/>
    </source>
</evidence>
<evidence type="ECO:0000256" key="7">
    <source>
        <dbReference type="ARBA" id="ARBA00023180"/>
    </source>
</evidence>
<dbReference type="GO" id="GO:0008146">
    <property type="term" value="F:sulfotransferase activity"/>
    <property type="evidence" value="ECO:0007669"/>
    <property type="project" value="InterPro"/>
</dbReference>
<dbReference type="RefSeq" id="WP_163913141.1">
    <property type="nucleotide sequence ID" value="NZ_JAAAXX010000002.1"/>
</dbReference>
<evidence type="ECO:0000256" key="2">
    <source>
        <dbReference type="ARBA" id="ARBA00022679"/>
    </source>
</evidence>
<keyword evidence="8" id="KW-0175">Coiled coil</keyword>
<evidence type="ECO:0000313" key="9">
    <source>
        <dbReference type="EMBL" id="KAF2391005.1"/>
    </source>
</evidence>
<keyword evidence="4" id="KW-1133">Transmembrane helix</keyword>
<protein>
    <submittedName>
        <fullName evidence="9">Chromosome partition protein Smc</fullName>
    </submittedName>
</protein>
<name>A0A6L5BSH0_9PSED</name>
<dbReference type="InterPro" id="IPR005331">
    <property type="entry name" value="Sulfotransferase"/>
</dbReference>
<keyword evidence="6" id="KW-0472">Membrane</keyword>
<dbReference type="PANTHER" id="PTHR12137:SF54">
    <property type="entry name" value="CARBOHYDRATE SULFOTRANSFERASE"/>
    <property type="match status" value="1"/>
</dbReference>
<sequence length="615" mass="69403">MTSIDDQRLLAYFLWNSYASEKNKLFYVATPKVACTSLKWWFSELEGVADAVRELKVSTESDPELVVHDSLWYVAPQLFVTAQERLDQIKSDGYFSFAVVRNPYKRIFSAWQSKVLLCEPLQMERYKGQAFVDCDISSLSDVAASFEQFVEYLYAHEAPQYQDSHWTPQHELLRPDLFPYTVVSKIEDTKALNAALSEHLGDAYINPFTAARANESLIPYLPEFISPRSKDIIDQLYARDFELFGYSTELPPAKEVFSEEQLSSALKGIELLRGRHQRIAEMRQHYTDQLNVLTKDKEWLLEQRAAWMTACQEKESQLLALQANIAGDAQSNQSVREELAELRTLFAATSAELESLKASSGAANSDLEELRAHCSLTTNELETLRVSSQATHSELEELRTNFASTSAELEEERARSRLASSELEELKASYALTNAELEALKVTSGAANSELEALRASFARTCAELEELRVSSGLTNSELDELKANFALTSTALTELVLSSGLTTSQFEEVKTSFATTSTALEQLKVNYDLTHSELEGLKESYALTSAELEEWKVRFGQVSSELEELTASSALLSSQLDELRRKHKRYLSVYGFFETAIVARLRRIVRPTKKRKGD</sequence>
<dbReference type="Pfam" id="PF03567">
    <property type="entry name" value="Sulfotransfer_2"/>
    <property type="match status" value="1"/>
</dbReference>
<feature type="coiled-coil region" evidence="8">
    <location>
        <begin position="395"/>
        <end position="443"/>
    </location>
</feature>
<keyword evidence="3" id="KW-0812">Transmembrane</keyword>
<dbReference type="EMBL" id="JAAAXX010000002">
    <property type="protein sequence ID" value="KAF2391005.1"/>
    <property type="molecule type" value="Genomic_DNA"/>
</dbReference>